<proteinExistence type="predicted"/>
<dbReference type="EMBL" id="MWWV01000019">
    <property type="protein sequence ID" value="OZG55507.1"/>
    <property type="molecule type" value="Genomic_DNA"/>
</dbReference>
<dbReference type="Proteomes" id="UP000216444">
    <property type="component" value="Unassembled WGS sequence"/>
</dbReference>
<evidence type="ECO:0000313" key="2">
    <source>
        <dbReference type="Proteomes" id="UP000216444"/>
    </source>
</evidence>
<gene>
    <name evidence="1" type="ORF">BTIS_2084</name>
</gene>
<dbReference type="AlphaFoldDB" id="A0A261F8M2"/>
<evidence type="ECO:0000313" key="1">
    <source>
        <dbReference type="EMBL" id="OZG55507.1"/>
    </source>
</evidence>
<keyword evidence="2" id="KW-1185">Reference proteome</keyword>
<reference evidence="1 2" key="1">
    <citation type="journal article" date="2017" name="BMC Genomics">
        <title>Comparative genomic and phylogenomic analyses of the Bifidobacteriaceae family.</title>
        <authorList>
            <person name="Lugli G.A."/>
            <person name="Milani C."/>
            <person name="Turroni F."/>
            <person name="Duranti S."/>
            <person name="Mancabelli L."/>
            <person name="Mangifesta M."/>
            <person name="Ferrario C."/>
            <person name="Modesto M."/>
            <person name="Mattarelli P."/>
            <person name="Jiri K."/>
            <person name="van Sinderen D."/>
            <person name="Ventura M."/>
        </authorList>
    </citation>
    <scope>NUCLEOTIDE SEQUENCE [LARGE SCALE GENOMIC DNA]</scope>
    <source>
        <strain evidence="1 2">DSM 100201</strain>
    </source>
</reference>
<sequence length="53" mass="6125">MSDTLKAVWPSLQLDIMRPVPRLTPTIGLLKRKDDIRGKAWLIFKRFGTNSRS</sequence>
<name>A0A261F8M2_9BIFI</name>
<protein>
    <submittedName>
        <fullName evidence="1">Uncharacterized protein</fullName>
    </submittedName>
</protein>
<organism evidence="1 2">
    <name type="scientific">Bifidobacterium tissieri</name>
    <dbReference type="NCBI Taxonomy" id="1630162"/>
    <lineage>
        <taxon>Bacteria</taxon>
        <taxon>Bacillati</taxon>
        <taxon>Actinomycetota</taxon>
        <taxon>Actinomycetes</taxon>
        <taxon>Bifidobacteriales</taxon>
        <taxon>Bifidobacteriaceae</taxon>
        <taxon>Bifidobacterium</taxon>
    </lineage>
</organism>
<accession>A0A261F8M2</accession>
<comment type="caution">
    <text evidence="1">The sequence shown here is derived from an EMBL/GenBank/DDBJ whole genome shotgun (WGS) entry which is preliminary data.</text>
</comment>